<sequence>MEPGGVRGWSDLHGGVEVSGPARVWLRGVQRLAAVGPVARIPPDALTAAGLLSTAGALAAAVAGGRWALLSVLLVVLAGVLDGLDGAVALRSGRARPLGAVLDATADRVGDLLLAAVLAVLGAPPPWCAAAAALVLLHEYVRARAQAAGMPGAGAVTVAERPTRIILVAVAALGAGALPAGTPLTGWDWATVCAVAWVVVGAVGLVHLAVGVVRHVPAAFPGQAGPTSPDTISADSATSGNPPPGCAEPPTR</sequence>
<dbReference type="RefSeq" id="WP_252445433.1">
    <property type="nucleotide sequence ID" value="NZ_JAGSOV010000077.1"/>
</dbReference>
<evidence type="ECO:0000313" key="4">
    <source>
        <dbReference type="Proteomes" id="UP001165283"/>
    </source>
</evidence>
<feature type="compositionally biased region" description="Polar residues" evidence="1">
    <location>
        <begin position="225"/>
        <end position="240"/>
    </location>
</feature>
<keyword evidence="2" id="KW-0472">Membrane</keyword>
<dbReference type="Proteomes" id="UP001165283">
    <property type="component" value="Unassembled WGS sequence"/>
</dbReference>
<organism evidence="3 4">
    <name type="scientific">Pseudonocardia humida</name>
    <dbReference type="NCBI Taxonomy" id="2800819"/>
    <lineage>
        <taxon>Bacteria</taxon>
        <taxon>Bacillati</taxon>
        <taxon>Actinomycetota</taxon>
        <taxon>Actinomycetes</taxon>
        <taxon>Pseudonocardiales</taxon>
        <taxon>Pseudonocardiaceae</taxon>
        <taxon>Pseudonocardia</taxon>
    </lineage>
</organism>
<feature type="transmembrane region" description="Helical" evidence="2">
    <location>
        <begin position="45"/>
        <end position="63"/>
    </location>
</feature>
<dbReference type="EMBL" id="JAGSOV010000077">
    <property type="protein sequence ID" value="MCO1660130.1"/>
    <property type="molecule type" value="Genomic_DNA"/>
</dbReference>
<feature type="transmembrane region" description="Helical" evidence="2">
    <location>
        <begin position="112"/>
        <end position="137"/>
    </location>
</feature>
<dbReference type="Gene3D" id="1.20.120.1760">
    <property type="match status" value="1"/>
</dbReference>
<keyword evidence="2" id="KW-1133">Transmembrane helix</keyword>
<comment type="caution">
    <text evidence="3">The sequence shown here is derived from an EMBL/GenBank/DDBJ whole genome shotgun (WGS) entry which is preliminary data.</text>
</comment>
<proteinExistence type="predicted"/>
<protein>
    <submittedName>
        <fullName evidence="3">CDP-alcohol phosphatidyltransferase family protein</fullName>
    </submittedName>
</protein>
<feature type="region of interest" description="Disordered" evidence="1">
    <location>
        <begin position="223"/>
        <end position="252"/>
    </location>
</feature>
<name>A0ABT1AAR5_9PSEU</name>
<dbReference type="InterPro" id="IPR043130">
    <property type="entry name" value="CDP-OH_PTrfase_TM_dom"/>
</dbReference>
<feature type="transmembrane region" description="Helical" evidence="2">
    <location>
        <begin position="70"/>
        <end position="92"/>
    </location>
</feature>
<dbReference type="InterPro" id="IPR000462">
    <property type="entry name" value="CDP-OH_P_trans"/>
</dbReference>
<keyword evidence="4" id="KW-1185">Reference proteome</keyword>
<accession>A0ABT1AAR5</accession>
<feature type="transmembrane region" description="Helical" evidence="2">
    <location>
        <begin position="165"/>
        <end position="183"/>
    </location>
</feature>
<evidence type="ECO:0000313" key="3">
    <source>
        <dbReference type="EMBL" id="MCO1660130.1"/>
    </source>
</evidence>
<reference evidence="3" key="1">
    <citation type="submission" date="2021-04" db="EMBL/GenBank/DDBJ databases">
        <title>Pseudonocardia sp. nov., isolated from sandy soil of mangrove forest.</title>
        <authorList>
            <person name="Zan Z."/>
            <person name="Huang R."/>
            <person name="Liu W."/>
        </authorList>
    </citation>
    <scope>NUCLEOTIDE SEQUENCE</scope>
    <source>
        <strain evidence="3">S2-4</strain>
    </source>
</reference>
<feature type="compositionally biased region" description="Pro residues" evidence="1">
    <location>
        <begin position="241"/>
        <end position="252"/>
    </location>
</feature>
<feature type="transmembrane region" description="Helical" evidence="2">
    <location>
        <begin position="189"/>
        <end position="213"/>
    </location>
</feature>
<evidence type="ECO:0000256" key="2">
    <source>
        <dbReference type="SAM" id="Phobius"/>
    </source>
</evidence>
<evidence type="ECO:0000256" key="1">
    <source>
        <dbReference type="SAM" id="MobiDB-lite"/>
    </source>
</evidence>
<gene>
    <name evidence="3" type="ORF">KDL28_34230</name>
</gene>
<dbReference type="Pfam" id="PF01066">
    <property type="entry name" value="CDP-OH_P_transf"/>
    <property type="match status" value="1"/>
</dbReference>
<keyword evidence="2" id="KW-0812">Transmembrane</keyword>